<keyword evidence="2" id="KW-1185">Reference proteome</keyword>
<proteinExistence type="predicted"/>
<name>A0A7J6IZM1_COLFN</name>
<dbReference type="RefSeq" id="XP_066008483.1">
    <property type="nucleotide sequence ID" value="XM_066152058.1"/>
</dbReference>
<reference evidence="1 2" key="2">
    <citation type="submission" date="2020-04" db="EMBL/GenBank/DDBJ databases">
        <title>Genome sequencing and assembly of multiple isolates from the Colletotrichum gloeosporioides species complex.</title>
        <authorList>
            <person name="Gan P."/>
            <person name="Shirasu K."/>
        </authorList>
    </citation>
    <scope>NUCLEOTIDE SEQUENCE [LARGE SCALE GENOMIC DNA]</scope>
    <source>
        <strain evidence="1 2">Nara gc5</strain>
    </source>
</reference>
<dbReference type="AlphaFoldDB" id="A0A7J6IZM1"/>
<protein>
    <submittedName>
        <fullName evidence="1">Uncharacterized protein</fullName>
    </submittedName>
</protein>
<gene>
    <name evidence="1" type="ORF">CGGC5_v008764</name>
</gene>
<dbReference type="EMBL" id="ANPB02000005">
    <property type="protein sequence ID" value="KAF4482712.1"/>
    <property type="molecule type" value="Genomic_DNA"/>
</dbReference>
<accession>A0A7J6IZM1</accession>
<dbReference type="Proteomes" id="UP000011096">
    <property type="component" value="Unassembled WGS sequence"/>
</dbReference>
<dbReference type="GeneID" id="90980009"/>
<comment type="caution">
    <text evidence="1">The sequence shown here is derived from an EMBL/GenBank/DDBJ whole genome shotgun (WGS) entry which is preliminary data.</text>
</comment>
<organism evidence="1 2">
    <name type="scientific">Colletotrichum fructicola (strain Nara gc5)</name>
    <name type="common">Anthracnose fungus</name>
    <name type="synonym">Colletotrichum gloeosporioides (strain Nara gc5)</name>
    <dbReference type="NCBI Taxonomy" id="1213859"/>
    <lineage>
        <taxon>Eukaryota</taxon>
        <taxon>Fungi</taxon>
        <taxon>Dikarya</taxon>
        <taxon>Ascomycota</taxon>
        <taxon>Pezizomycotina</taxon>
        <taxon>Sordariomycetes</taxon>
        <taxon>Hypocreomycetidae</taxon>
        <taxon>Glomerellales</taxon>
        <taxon>Glomerellaceae</taxon>
        <taxon>Colletotrichum</taxon>
        <taxon>Colletotrichum gloeosporioides species complex</taxon>
    </lineage>
</organism>
<dbReference type="InParanoid" id="A0A7J6IZM1"/>
<reference evidence="1 2" key="1">
    <citation type="submission" date="2012-08" db="EMBL/GenBank/DDBJ databases">
        <authorList>
            <person name="Gan P.H.P."/>
            <person name="Ikeda K."/>
            <person name="Irieda H."/>
            <person name="Narusaka M."/>
            <person name="O'Connell R.J."/>
            <person name="Narusaka Y."/>
            <person name="Takano Y."/>
            <person name="Kubo Y."/>
            <person name="Shirasu K."/>
        </authorList>
    </citation>
    <scope>NUCLEOTIDE SEQUENCE [LARGE SCALE GENOMIC DNA]</scope>
    <source>
        <strain evidence="1 2">Nara gc5</strain>
    </source>
</reference>
<sequence>MSSKLTDLGEVQLKASFASCVVQAQLYPDPVLLNLWYKNYYTAPERHLQHTDDGRKTRRSRRGYLLEIYKSQCISF</sequence>
<evidence type="ECO:0000313" key="1">
    <source>
        <dbReference type="EMBL" id="KAF4482712.1"/>
    </source>
</evidence>
<evidence type="ECO:0000313" key="2">
    <source>
        <dbReference type="Proteomes" id="UP000011096"/>
    </source>
</evidence>